<dbReference type="SUPFAM" id="SSF55729">
    <property type="entry name" value="Acyl-CoA N-acyltransferases (Nat)"/>
    <property type="match status" value="1"/>
</dbReference>
<dbReference type="RefSeq" id="WP_084181859.1">
    <property type="nucleotide sequence ID" value="NZ_JFFR01000018.1"/>
</dbReference>
<keyword evidence="5" id="KW-1185">Reference proteome</keyword>
<dbReference type="Proteomes" id="UP000027219">
    <property type="component" value="Unassembled WGS sequence"/>
</dbReference>
<evidence type="ECO:0000259" key="3">
    <source>
        <dbReference type="PROSITE" id="PS51186"/>
    </source>
</evidence>
<accession>A0A066UMG4</accession>
<dbReference type="Pfam" id="PF00583">
    <property type="entry name" value="Acetyltransf_1"/>
    <property type="match status" value="1"/>
</dbReference>
<evidence type="ECO:0000313" key="4">
    <source>
        <dbReference type="EMBL" id="KDN28616.1"/>
    </source>
</evidence>
<dbReference type="InterPro" id="IPR050832">
    <property type="entry name" value="Bact_Acetyltransf"/>
</dbReference>
<comment type="caution">
    <text evidence="4">The sequence shown here is derived from an EMBL/GenBank/DDBJ whole genome shotgun (WGS) entry which is preliminary data.</text>
</comment>
<keyword evidence="2" id="KW-0012">Acyltransferase</keyword>
<dbReference type="PANTHER" id="PTHR43877">
    <property type="entry name" value="AMINOALKYLPHOSPHONATE N-ACETYLTRANSFERASE-RELATED-RELATED"/>
    <property type="match status" value="1"/>
</dbReference>
<evidence type="ECO:0000313" key="5">
    <source>
        <dbReference type="Proteomes" id="UP000027219"/>
    </source>
</evidence>
<protein>
    <submittedName>
        <fullName evidence="4">WavS</fullName>
    </submittedName>
</protein>
<dbReference type="OrthoDB" id="9789605at2"/>
<organism evidence="4 5">
    <name type="scientific">Vibrio fortis</name>
    <dbReference type="NCBI Taxonomy" id="212667"/>
    <lineage>
        <taxon>Bacteria</taxon>
        <taxon>Pseudomonadati</taxon>
        <taxon>Pseudomonadota</taxon>
        <taxon>Gammaproteobacteria</taxon>
        <taxon>Vibrionales</taxon>
        <taxon>Vibrionaceae</taxon>
        <taxon>Vibrio</taxon>
    </lineage>
</organism>
<dbReference type="PANTHER" id="PTHR43877:SF2">
    <property type="entry name" value="AMINOALKYLPHOSPHONATE N-ACETYLTRANSFERASE-RELATED"/>
    <property type="match status" value="1"/>
</dbReference>
<evidence type="ECO:0000256" key="2">
    <source>
        <dbReference type="ARBA" id="ARBA00023315"/>
    </source>
</evidence>
<dbReference type="EMBL" id="JFFR01000018">
    <property type="protein sequence ID" value="KDN28616.1"/>
    <property type="molecule type" value="Genomic_DNA"/>
</dbReference>
<dbReference type="PROSITE" id="PS51186">
    <property type="entry name" value="GNAT"/>
    <property type="match status" value="1"/>
</dbReference>
<dbReference type="GO" id="GO:0016747">
    <property type="term" value="F:acyltransferase activity, transferring groups other than amino-acyl groups"/>
    <property type="evidence" value="ECO:0007669"/>
    <property type="project" value="InterPro"/>
</dbReference>
<keyword evidence="1" id="KW-0808">Transferase</keyword>
<dbReference type="InterPro" id="IPR016181">
    <property type="entry name" value="Acyl_CoA_acyltransferase"/>
</dbReference>
<dbReference type="Gene3D" id="3.40.630.30">
    <property type="match status" value="1"/>
</dbReference>
<gene>
    <name evidence="4" type="ORF">VFDL14_15480</name>
</gene>
<feature type="domain" description="N-acetyltransferase" evidence="3">
    <location>
        <begin position="97"/>
        <end position="234"/>
    </location>
</feature>
<dbReference type="STRING" id="212667.VFDL14_15480"/>
<dbReference type="AlphaFoldDB" id="A0A066UMG4"/>
<sequence>MKTNTISTLNFSIREWDSQFFHTKIGDVQWNIETSLQSPSETFDLITTRVGALEHTKIEALQANGFIYCEGDVQLTKEINISDTNVSYQTATQAQLPELLTMLDDMYQISRFKKPWFTAQDRDRFYKEWLTKAVYSTFDDCCLVIIEANKICGFVTLKEHSNYAQIGLIGVSSEHQGRGIGKKLLSIAEHYLEQRNCTTLSVATQMSNIHALNLYTRFGFRLTETNLWFYKSNL</sequence>
<name>A0A066UMG4_9VIBR</name>
<dbReference type="InterPro" id="IPR000182">
    <property type="entry name" value="GNAT_dom"/>
</dbReference>
<proteinExistence type="predicted"/>
<dbReference type="NCBIfam" id="NF008212">
    <property type="entry name" value="PRK10975.1"/>
    <property type="match status" value="1"/>
</dbReference>
<reference evidence="4 5" key="1">
    <citation type="submission" date="2014-02" db="EMBL/GenBank/DDBJ databases">
        <title>Vibrio fortis Dalian14 Genome Sequencing.</title>
        <authorList>
            <person name="Wang Y."/>
            <person name="Song L."/>
            <person name="Liu G."/>
            <person name="Ding J."/>
        </authorList>
    </citation>
    <scope>NUCLEOTIDE SEQUENCE [LARGE SCALE GENOMIC DNA]</scope>
    <source>
        <strain evidence="4 5">Dalian14</strain>
    </source>
</reference>
<evidence type="ECO:0000256" key="1">
    <source>
        <dbReference type="ARBA" id="ARBA00022679"/>
    </source>
</evidence>
<dbReference type="CDD" id="cd04301">
    <property type="entry name" value="NAT_SF"/>
    <property type="match status" value="1"/>
</dbReference>